<dbReference type="Gene3D" id="3.60.21.10">
    <property type="match status" value="1"/>
</dbReference>
<dbReference type="AlphaFoldDB" id="A0A7C0U1Y5"/>
<protein>
    <submittedName>
        <fullName evidence="2">Serine/threonine protein phosphatase</fullName>
    </submittedName>
</protein>
<dbReference type="GO" id="GO:0016787">
    <property type="term" value="F:hydrolase activity"/>
    <property type="evidence" value="ECO:0007669"/>
    <property type="project" value="InterPro"/>
</dbReference>
<evidence type="ECO:0000313" key="2">
    <source>
        <dbReference type="EMBL" id="HDD43602.1"/>
    </source>
</evidence>
<dbReference type="InterPro" id="IPR029052">
    <property type="entry name" value="Metallo-depent_PP-like"/>
</dbReference>
<proteinExistence type="predicted"/>
<name>A0A7C0U1Y5_DESA2</name>
<comment type="caution">
    <text evidence="2">The sequence shown here is derived from an EMBL/GenBank/DDBJ whole genome shotgun (WGS) entry which is preliminary data.</text>
</comment>
<gene>
    <name evidence="2" type="ORF">ENG63_01895</name>
</gene>
<dbReference type="EMBL" id="DRBS01000074">
    <property type="protein sequence ID" value="HDD43602.1"/>
    <property type="molecule type" value="Genomic_DNA"/>
</dbReference>
<sequence>MLIIVGGEAVLIVAFGDIHGRLSYIDQIKELSQADWVIITGDLSNGGGKKIGEEVINRVKKYNKNILAQIGNMDTLEMDAYFSDLNINLHGHGYKLSEEIAIFGVGGSSPTPFGTPTEYSEEELAAFLFAAYEEIKDIPHKILVSHTPPYGTKVDIVGRGEHVGSRMIREFIEKYQPDLCLTGHIHESRNIDKIGNTLIINPGTIDQGYILIQWKEGKFITKLNSYL</sequence>
<dbReference type="PANTHER" id="PTHR37523:SF1">
    <property type="entry name" value="CALCINEURIN-LIKE PHOSPHOESTERASE DOMAIN-CONTAINING PROTEIN"/>
    <property type="match status" value="1"/>
</dbReference>
<evidence type="ECO:0000259" key="1">
    <source>
        <dbReference type="Pfam" id="PF00149"/>
    </source>
</evidence>
<reference evidence="2" key="1">
    <citation type="journal article" date="2020" name="mSystems">
        <title>Genome- and Community-Level Interaction Insights into Carbon Utilization and Element Cycling Functions of Hydrothermarchaeota in Hydrothermal Sediment.</title>
        <authorList>
            <person name="Zhou Z."/>
            <person name="Liu Y."/>
            <person name="Xu W."/>
            <person name="Pan J."/>
            <person name="Luo Z.H."/>
            <person name="Li M."/>
        </authorList>
    </citation>
    <scope>NUCLEOTIDE SEQUENCE [LARGE SCALE GENOMIC DNA]</scope>
    <source>
        <strain evidence="2">HyVt-233</strain>
    </source>
</reference>
<dbReference type="PANTHER" id="PTHR37523">
    <property type="entry name" value="METALLOPHOSPHOESTERASE"/>
    <property type="match status" value="1"/>
</dbReference>
<dbReference type="SUPFAM" id="SSF56300">
    <property type="entry name" value="Metallo-dependent phosphatases"/>
    <property type="match status" value="1"/>
</dbReference>
<accession>A0A7C0U1Y5</accession>
<organism evidence="2">
    <name type="scientific">Desulfofervidus auxilii</name>
    <dbReference type="NCBI Taxonomy" id="1621989"/>
    <lineage>
        <taxon>Bacteria</taxon>
        <taxon>Pseudomonadati</taxon>
        <taxon>Thermodesulfobacteriota</taxon>
        <taxon>Candidatus Desulfofervidia</taxon>
        <taxon>Candidatus Desulfofervidales</taxon>
        <taxon>Candidatus Desulfofervidaceae</taxon>
        <taxon>Candidatus Desulfofervidus</taxon>
    </lineage>
</organism>
<dbReference type="Proteomes" id="UP000886289">
    <property type="component" value="Unassembled WGS sequence"/>
</dbReference>
<dbReference type="Pfam" id="PF00149">
    <property type="entry name" value="Metallophos"/>
    <property type="match status" value="1"/>
</dbReference>
<feature type="domain" description="Calcineurin-like phosphoesterase" evidence="1">
    <location>
        <begin position="12"/>
        <end position="187"/>
    </location>
</feature>
<dbReference type="InterPro" id="IPR004843">
    <property type="entry name" value="Calcineurin-like_PHP"/>
</dbReference>